<proteinExistence type="predicted"/>
<evidence type="ECO:0000256" key="1">
    <source>
        <dbReference type="SAM" id="MobiDB-lite"/>
    </source>
</evidence>
<reference evidence="2 3" key="1">
    <citation type="submission" date="2013-03" db="EMBL/GenBank/DDBJ databases">
        <authorList>
            <person name="Warren W."/>
            <person name="Wilson R.K."/>
        </authorList>
    </citation>
    <scope>NUCLEOTIDE SEQUENCE</scope>
</reference>
<dbReference type="Ensembl" id="ENSMFAT00000098860.1">
    <property type="protein sequence ID" value="ENSMFAP00000050040.1"/>
    <property type="gene ID" value="ENSMFAG00000062798.1"/>
</dbReference>
<protein>
    <submittedName>
        <fullName evidence="2">Uncharacterized protein</fullName>
    </submittedName>
</protein>
<organism evidence="2 3">
    <name type="scientific">Macaca fascicularis</name>
    <name type="common">Crab-eating macaque</name>
    <name type="synonym">Cynomolgus monkey</name>
    <dbReference type="NCBI Taxonomy" id="9541"/>
    <lineage>
        <taxon>Eukaryota</taxon>
        <taxon>Metazoa</taxon>
        <taxon>Chordata</taxon>
        <taxon>Craniata</taxon>
        <taxon>Vertebrata</taxon>
        <taxon>Euteleostomi</taxon>
        <taxon>Mammalia</taxon>
        <taxon>Eutheria</taxon>
        <taxon>Euarchontoglires</taxon>
        <taxon>Primates</taxon>
        <taxon>Haplorrhini</taxon>
        <taxon>Catarrhini</taxon>
        <taxon>Cercopithecidae</taxon>
        <taxon>Cercopithecinae</taxon>
        <taxon>Macaca</taxon>
    </lineage>
</organism>
<dbReference type="GeneTree" id="ENSGT00940000163505"/>
<dbReference type="AlphaFoldDB" id="A0A7N9CEV2"/>
<dbReference type="PANTHER" id="PTHR12138">
    <property type="entry name" value="PRIMATE-EXPANDED PROTEIN FAMILY"/>
    <property type="match status" value="1"/>
</dbReference>
<dbReference type="Proteomes" id="UP000233100">
    <property type="component" value="Chromosome 16"/>
</dbReference>
<reference evidence="2" key="3">
    <citation type="submission" date="2025-09" db="UniProtKB">
        <authorList>
            <consortium name="Ensembl"/>
        </authorList>
    </citation>
    <scope>IDENTIFICATION</scope>
</reference>
<dbReference type="PANTHER" id="PTHR12138:SF162">
    <property type="entry name" value="CHROMOSOME UNDETERMINED SCAFFOLD_275, WHOLE GENOME SHOTGUN SEQUENCE"/>
    <property type="match status" value="1"/>
</dbReference>
<reference evidence="2" key="2">
    <citation type="submission" date="2025-08" db="UniProtKB">
        <authorList>
            <consortium name="Ensembl"/>
        </authorList>
    </citation>
    <scope>IDENTIFICATION</scope>
</reference>
<sequence>MRNLESHTNAQAGNLLKKDLRRPRGRPEGRLSVGGVPQLRASLQRLREFFVCLFVLFLRRSLALSPRLECSGAISAHCKLCLPGSTDSPTSASRVAGTTGVSHHALLIFCIFSRDGISPC</sequence>
<feature type="region of interest" description="Disordered" evidence="1">
    <location>
        <begin position="1"/>
        <end position="33"/>
    </location>
</feature>
<name>A0A7N9CEV2_MACFA</name>
<keyword evidence="3" id="KW-1185">Reference proteome</keyword>
<feature type="compositionally biased region" description="Polar residues" evidence="1">
    <location>
        <begin position="1"/>
        <end position="12"/>
    </location>
</feature>
<evidence type="ECO:0000313" key="2">
    <source>
        <dbReference type="Ensembl" id="ENSMFAP00000050040.1"/>
    </source>
</evidence>
<accession>A0A7N9CEV2</accession>
<evidence type="ECO:0000313" key="3">
    <source>
        <dbReference type="Proteomes" id="UP000233100"/>
    </source>
</evidence>